<comment type="pathway">
    <text evidence="1">Protein modification; peptidyl-diphthamide biosynthesis.</text>
</comment>
<evidence type="ECO:0000256" key="4">
    <source>
        <dbReference type="ARBA" id="ARBA00022801"/>
    </source>
</evidence>
<dbReference type="GO" id="GO:0017183">
    <property type="term" value="P:protein histidyl modification to diphthamide"/>
    <property type="evidence" value="ECO:0007669"/>
    <property type="project" value="TreeGrafter"/>
</dbReference>
<dbReference type="SUPFAM" id="SSF50978">
    <property type="entry name" value="WD40 repeat-like"/>
    <property type="match status" value="1"/>
</dbReference>
<dbReference type="SMART" id="SM00320">
    <property type="entry name" value="WD40"/>
    <property type="match status" value="4"/>
</dbReference>
<dbReference type="GO" id="GO:0005737">
    <property type="term" value="C:cytoplasm"/>
    <property type="evidence" value="ECO:0007669"/>
    <property type="project" value="TreeGrafter"/>
</dbReference>
<accession>A0A9P4IJ73</accession>
<dbReference type="InterPro" id="IPR036322">
    <property type="entry name" value="WD40_repeat_dom_sf"/>
</dbReference>
<dbReference type="Pfam" id="PF00400">
    <property type="entry name" value="WD40"/>
    <property type="match status" value="1"/>
</dbReference>
<keyword evidence="9" id="KW-1185">Reference proteome</keyword>
<dbReference type="EMBL" id="ML978123">
    <property type="protein sequence ID" value="KAF2102104.1"/>
    <property type="molecule type" value="Genomic_DNA"/>
</dbReference>
<dbReference type="InterPro" id="IPR015943">
    <property type="entry name" value="WD40/YVTN_repeat-like_dom_sf"/>
</dbReference>
<evidence type="ECO:0000256" key="5">
    <source>
        <dbReference type="ARBA" id="ARBA00038092"/>
    </source>
</evidence>
<dbReference type="EC" id="3.1.1.97" evidence="6"/>
<keyword evidence="3" id="KW-0677">Repeat</keyword>
<organism evidence="8 9">
    <name type="scientific">Rhizodiscina lignyota</name>
    <dbReference type="NCBI Taxonomy" id="1504668"/>
    <lineage>
        <taxon>Eukaryota</taxon>
        <taxon>Fungi</taxon>
        <taxon>Dikarya</taxon>
        <taxon>Ascomycota</taxon>
        <taxon>Pezizomycotina</taxon>
        <taxon>Dothideomycetes</taxon>
        <taxon>Pleosporomycetidae</taxon>
        <taxon>Aulographales</taxon>
        <taxon>Rhizodiscinaceae</taxon>
        <taxon>Rhizodiscina</taxon>
    </lineage>
</organism>
<reference evidence="8" key="1">
    <citation type="journal article" date="2020" name="Stud. Mycol.">
        <title>101 Dothideomycetes genomes: a test case for predicting lifestyles and emergence of pathogens.</title>
        <authorList>
            <person name="Haridas S."/>
            <person name="Albert R."/>
            <person name="Binder M."/>
            <person name="Bloem J."/>
            <person name="Labutti K."/>
            <person name="Salamov A."/>
            <person name="Andreopoulos B."/>
            <person name="Baker S."/>
            <person name="Barry K."/>
            <person name="Bills G."/>
            <person name="Bluhm B."/>
            <person name="Cannon C."/>
            <person name="Castanera R."/>
            <person name="Culley D."/>
            <person name="Daum C."/>
            <person name="Ezra D."/>
            <person name="Gonzalez J."/>
            <person name="Henrissat B."/>
            <person name="Kuo A."/>
            <person name="Liang C."/>
            <person name="Lipzen A."/>
            <person name="Lutzoni F."/>
            <person name="Magnuson J."/>
            <person name="Mondo S."/>
            <person name="Nolan M."/>
            <person name="Ohm R."/>
            <person name="Pangilinan J."/>
            <person name="Park H.-J."/>
            <person name="Ramirez L."/>
            <person name="Alfaro M."/>
            <person name="Sun H."/>
            <person name="Tritt A."/>
            <person name="Yoshinaga Y."/>
            <person name="Zwiers L.-H."/>
            <person name="Turgeon B."/>
            <person name="Goodwin S."/>
            <person name="Spatafora J."/>
            <person name="Crous P."/>
            <person name="Grigoriev I."/>
        </authorList>
    </citation>
    <scope>NUCLEOTIDE SEQUENCE</scope>
    <source>
        <strain evidence="8">CBS 133067</strain>
    </source>
</reference>
<keyword evidence="4" id="KW-0378">Hydrolase</keyword>
<evidence type="ECO:0000313" key="9">
    <source>
        <dbReference type="Proteomes" id="UP000799772"/>
    </source>
</evidence>
<evidence type="ECO:0000256" key="6">
    <source>
        <dbReference type="ARBA" id="ARBA00039131"/>
    </source>
</evidence>
<proteinExistence type="inferred from homology"/>
<dbReference type="PANTHER" id="PTHR46042">
    <property type="entry name" value="DIPHTHINE METHYLTRANSFERASE"/>
    <property type="match status" value="1"/>
</dbReference>
<evidence type="ECO:0000256" key="7">
    <source>
        <dbReference type="ARBA" id="ARBA00047551"/>
    </source>
</evidence>
<evidence type="ECO:0000256" key="1">
    <source>
        <dbReference type="ARBA" id="ARBA00005156"/>
    </source>
</evidence>
<dbReference type="AlphaFoldDB" id="A0A9P4IJ73"/>
<comment type="catalytic activity">
    <reaction evidence="7">
        <text>diphthine methyl ester-[translation elongation factor 2] + H2O = diphthine-[translation elongation factor 2] + methanol + H(+)</text>
        <dbReference type="Rhea" id="RHEA:42656"/>
        <dbReference type="Rhea" id="RHEA-COMP:10172"/>
        <dbReference type="Rhea" id="RHEA-COMP:10173"/>
        <dbReference type="ChEBI" id="CHEBI:15377"/>
        <dbReference type="ChEBI" id="CHEBI:15378"/>
        <dbReference type="ChEBI" id="CHEBI:17790"/>
        <dbReference type="ChEBI" id="CHEBI:79005"/>
        <dbReference type="ChEBI" id="CHEBI:82696"/>
        <dbReference type="EC" id="3.1.1.97"/>
    </reaction>
</comment>
<sequence>MASIVPLKSLILEAPPSCIEFSALFPDVFVVGTYVLEQTPGHSADATLENSTPQTRHGELVYFRLSGDNITEIHKADTNGAVLDLHFRPIKREEPKDRLCVATSTGVLELHDLAASGPQNDRPRKFRVASSDTLVLSLVWHPNRSDVVAVTLSTGQVRLCQLTYGPISEDIPDIIWQVDLITHGLEAWTVVFGVDGKCVFSGGDDGTLRCHSLPDEPDTTAYSASMDQDFLGGDECTRWVDRKAHTAGVTAILPLLRGVIITGSYDDKIRIVSSKQFRRQILAELNLGGGVWRLKYIEGSQSSGVAADHADMRVVVLASCMHAGARIVEIRKQRDDWSIDVLARFEEHQSMNYGSDIQPSKEDGERNIISTSFYDKLLCLWRWKDDSSKD</sequence>
<dbReference type="Gene3D" id="2.130.10.10">
    <property type="entry name" value="YVTN repeat-like/Quinoprotein amine dehydrogenase"/>
    <property type="match status" value="1"/>
</dbReference>
<comment type="similarity">
    <text evidence="5">Belongs to the DPH7 family.</text>
</comment>
<evidence type="ECO:0000256" key="3">
    <source>
        <dbReference type="ARBA" id="ARBA00022737"/>
    </source>
</evidence>
<evidence type="ECO:0000256" key="2">
    <source>
        <dbReference type="ARBA" id="ARBA00022574"/>
    </source>
</evidence>
<dbReference type="Proteomes" id="UP000799772">
    <property type="component" value="Unassembled WGS sequence"/>
</dbReference>
<evidence type="ECO:0000313" key="8">
    <source>
        <dbReference type="EMBL" id="KAF2102104.1"/>
    </source>
</evidence>
<dbReference type="GO" id="GO:0061685">
    <property type="term" value="F:diphthine methylesterase activity"/>
    <property type="evidence" value="ECO:0007669"/>
    <property type="project" value="UniProtKB-EC"/>
</dbReference>
<keyword evidence="2" id="KW-0853">WD repeat</keyword>
<dbReference type="PANTHER" id="PTHR46042:SF1">
    <property type="entry name" value="DIPHTHINE METHYLTRANSFERASE"/>
    <property type="match status" value="1"/>
</dbReference>
<gene>
    <name evidence="8" type="ORF">NA57DRAFT_73540</name>
</gene>
<dbReference type="OrthoDB" id="1930760at2759"/>
<name>A0A9P4IJ73_9PEZI</name>
<comment type="caution">
    <text evidence="8">The sequence shown here is derived from an EMBL/GenBank/DDBJ whole genome shotgun (WGS) entry which is preliminary data.</text>
</comment>
<protein>
    <recommendedName>
        <fullName evidence="6">methylated diphthine methylhydrolase</fullName>
        <ecNumber evidence="6">3.1.1.97</ecNumber>
    </recommendedName>
</protein>
<dbReference type="InterPro" id="IPR001680">
    <property type="entry name" value="WD40_rpt"/>
</dbReference>
<dbReference type="InterPro" id="IPR052415">
    <property type="entry name" value="Diphthine_MTase"/>
</dbReference>